<evidence type="ECO:0000313" key="3">
    <source>
        <dbReference type="EMBL" id="CAE1274237.1"/>
    </source>
</evidence>
<feature type="signal peptide" evidence="2">
    <location>
        <begin position="1"/>
        <end position="23"/>
    </location>
</feature>
<reference evidence="3" key="1">
    <citation type="submission" date="2021-01" db="EMBL/GenBank/DDBJ databases">
        <authorList>
            <person name="Li R."/>
            <person name="Bekaert M."/>
        </authorList>
    </citation>
    <scope>NUCLEOTIDE SEQUENCE</scope>
    <source>
        <strain evidence="3">Farmed</strain>
    </source>
</reference>
<feature type="transmembrane region" description="Helical" evidence="1">
    <location>
        <begin position="145"/>
        <end position="169"/>
    </location>
</feature>
<feature type="transmembrane region" description="Helical" evidence="1">
    <location>
        <begin position="111"/>
        <end position="138"/>
    </location>
</feature>
<comment type="caution">
    <text evidence="3">The sequence shown here is derived from an EMBL/GenBank/DDBJ whole genome shotgun (WGS) entry which is preliminary data.</text>
</comment>
<feature type="transmembrane region" description="Helical" evidence="1">
    <location>
        <begin position="175"/>
        <end position="196"/>
    </location>
</feature>
<evidence type="ECO:0000313" key="4">
    <source>
        <dbReference type="Proteomes" id="UP000597762"/>
    </source>
</evidence>
<keyword evidence="1" id="KW-1133">Transmembrane helix</keyword>
<keyword evidence="4" id="KW-1185">Reference proteome</keyword>
<keyword evidence="1" id="KW-0472">Membrane</keyword>
<dbReference type="EMBL" id="CAHIKZ030001771">
    <property type="protein sequence ID" value="CAE1274237.1"/>
    <property type="molecule type" value="Genomic_DNA"/>
</dbReference>
<keyword evidence="1" id="KW-0812">Transmembrane</keyword>
<organism evidence="3 4">
    <name type="scientific">Acanthosepion pharaonis</name>
    <name type="common">Pharaoh cuttlefish</name>
    <name type="synonym">Sepia pharaonis</name>
    <dbReference type="NCBI Taxonomy" id="158019"/>
    <lineage>
        <taxon>Eukaryota</taxon>
        <taxon>Metazoa</taxon>
        <taxon>Spiralia</taxon>
        <taxon>Lophotrochozoa</taxon>
        <taxon>Mollusca</taxon>
        <taxon>Cephalopoda</taxon>
        <taxon>Coleoidea</taxon>
        <taxon>Decapodiformes</taxon>
        <taxon>Sepiida</taxon>
        <taxon>Sepiina</taxon>
        <taxon>Sepiidae</taxon>
        <taxon>Acanthosepion</taxon>
    </lineage>
</organism>
<dbReference type="Proteomes" id="UP000597762">
    <property type="component" value="Unassembled WGS sequence"/>
</dbReference>
<evidence type="ECO:0000256" key="2">
    <source>
        <dbReference type="SAM" id="SignalP"/>
    </source>
</evidence>
<feature type="chain" id="PRO_5032931638" evidence="2">
    <location>
        <begin position="24"/>
        <end position="255"/>
    </location>
</feature>
<name>A0A812CQB8_ACAPH</name>
<sequence length="255" mass="29945">MSLQIHLSFCLLLVWSWMKFFSSEKNLSTTADPCLNSFSKVTALIFLDSLEPFVMTMRCDLRSSTCDSQYQRRFWRNSGFHFCLTVSLTAATKSSVLTAEERTCFLLSFLFPYFLSLATLILLASFLSLAFYVLCFFLGSIYLSIYLSFFLSFFILSFSLFFSLLFSFFSFFLSFFFSFNSFSVFLLIFLFLFIFFRSLWFVILSSFFPFFCFFLSSFILSFFFFLHFYTSSQNHLSIYLSNHTSCLPACLSIYL</sequence>
<accession>A0A812CQB8</accession>
<gene>
    <name evidence="3" type="ORF">SPHA_38718</name>
</gene>
<evidence type="ECO:0000256" key="1">
    <source>
        <dbReference type="SAM" id="Phobius"/>
    </source>
</evidence>
<keyword evidence="2" id="KW-0732">Signal</keyword>
<dbReference type="AlphaFoldDB" id="A0A812CQB8"/>
<protein>
    <submittedName>
        <fullName evidence="3">Uncharacterized protein</fullName>
    </submittedName>
</protein>
<feature type="transmembrane region" description="Helical" evidence="1">
    <location>
        <begin position="208"/>
        <end position="229"/>
    </location>
</feature>
<proteinExistence type="predicted"/>